<accession>A0A8S5MMM4</accession>
<sequence>MKLETKVTVSGLNEDQIREFEDFLDTILVDYDTFESDGKVVIKDPNIIRISEIKVFTRRFK</sequence>
<dbReference type="EMBL" id="BK014938">
    <property type="protein sequence ID" value="DAD83561.1"/>
    <property type="molecule type" value="Genomic_DNA"/>
</dbReference>
<proteinExistence type="predicted"/>
<reference evidence="1" key="1">
    <citation type="journal article" date="2021" name="Proc. Natl. Acad. Sci. U.S.A.">
        <title>A Catalog of Tens of Thousands of Viruses from Human Metagenomes Reveals Hidden Associations with Chronic Diseases.</title>
        <authorList>
            <person name="Tisza M.J."/>
            <person name="Buck C.B."/>
        </authorList>
    </citation>
    <scope>NUCLEOTIDE SEQUENCE</scope>
    <source>
        <strain evidence="1">Ctxc31</strain>
    </source>
</reference>
<evidence type="ECO:0000313" key="1">
    <source>
        <dbReference type="EMBL" id="DAD83561.1"/>
    </source>
</evidence>
<name>A0A8S5MMM4_9CAUD</name>
<organism evidence="1">
    <name type="scientific">Siphoviridae sp. ctxc31</name>
    <dbReference type="NCBI Taxonomy" id="2826520"/>
    <lineage>
        <taxon>Viruses</taxon>
        <taxon>Duplodnaviria</taxon>
        <taxon>Heunggongvirae</taxon>
        <taxon>Uroviricota</taxon>
        <taxon>Caudoviricetes</taxon>
    </lineage>
</organism>
<protein>
    <submittedName>
        <fullName evidence="1">Uncharacterized protein</fullName>
    </submittedName>
</protein>